<feature type="domain" description="Metallo-beta-lactamase" evidence="1">
    <location>
        <begin position="45"/>
        <end position="266"/>
    </location>
</feature>
<dbReference type="Pfam" id="PF00753">
    <property type="entry name" value="Lactamase_B"/>
    <property type="match status" value="1"/>
</dbReference>
<comment type="caution">
    <text evidence="2">The sequence shown here is derived from an EMBL/GenBank/DDBJ whole genome shotgun (WGS) entry which is preliminary data.</text>
</comment>
<evidence type="ECO:0000313" key="2">
    <source>
        <dbReference type="EMBL" id="MFC0594028.1"/>
    </source>
</evidence>
<dbReference type="EC" id="3.-.-.-" evidence="2"/>
<dbReference type="Gene3D" id="3.60.15.10">
    <property type="entry name" value="Ribonuclease Z/Hydroxyacylglutathione hydrolase-like"/>
    <property type="match status" value="1"/>
</dbReference>
<dbReference type="PANTHER" id="PTHR23131">
    <property type="entry name" value="ENDORIBONUCLEASE LACTB2"/>
    <property type="match status" value="1"/>
</dbReference>
<dbReference type="InterPro" id="IPR050662">
    <property type="entry name" value="Sec-metab_biosynth-thioest"/>
</dbReference>
<proteinExistence type="predicted"/>
<dbReference type="InterPro" id="IPR001279">
    <property type="entry name" value="Metallo-B-lactamas"/>
</dbReference>
<sequence>MSLSAELERALHYPLGDELPAPGRAITLAPGLKWIRMPLPFALDHINLWLLRDRFQGREGWTVVDCCIDRPESRALWEQVFEHELEGLPVVRVVVTHMHPDHIGLAHWLCERWQAPLWISGTDFQVARYSCEVVNSFGGERLAAYFRSHGMVDEGDLEQIRNRKNYYRGLVPDVPHSYARLIDGMPLTVGGQAWRCIAGYGHAPEHMALYCEAQGILISGDMVLPRISTNVSVYEMEPEADSLTLFLDSIDRFKPLPESTLVLPSHGKPFKGLHTRIQQLHEHHRDRLAEVVQAAHEKPVSAYDMLPVLFKRPLDLHQTTFALGESVAHLHRLWHGGQLARTLDAAGIWRFAPT</sequence>
<dbReference type="RefSeq" id="WP_377484504.1">
    <property type="nucleotide sequence ID" value="NZ_JBHLTN010000034.1"/>
</dbReference>
<dbReference type="EMBL" id="JBHLTN010000034">
    <property type="protein sequence ID" value="MFC0594028.1"/>
    <property type="molecule type" value="Genomic_DNA"/>
</dbReference>
<organism evidence="2 3">
    <name type="scientific">Ottowia pentelensis</name>
    <dbReference type="NCBI Taxonomy" id="511108"/>
    <lineage>
        <taxon>Bacteria</taxon>
        <taxon>Pseudomonadati</taxon>
        <taxon>Pseudomonadota</taxon>
        <taxon>Betaproteobacteria</taxon>
        <taxon>Burkholderiales</taxon>
        <taxon>Comamonadaceae</taxon>
        <taxon>Ottowia</taxon>
    </lineage>
</organism>
<accession>A0ABV6PYP1</accession>
<name>A0ABV6PYP1_9BURK</name>
<dbReference type="Proteomes" id="UP001589834">
    <property type="component" value="Unassembled WGS sequence"/>
</dbReference>
<dbReference type="PANTHER" id="PTHR23131:SF4">
    <property type="entry name" value="METALLO-BETA-LACTAMASE SUPERFAMILY POTEIN"/>
    <property type="match status" value="1"/>
</dbReference>
<dbReference type="InterPro" id="IPR036388">
    <property type="entry name" value="WH-like_DNA-bd_sf"/>
</dbReference>
<dbReference type="SUPFAM" id="SSF56281">
    <property type="entry name" value="Metallo-hydrolase/oxidoreductase"/>
    <property type="match status" value="1"/>
</dbReference>
<keyword evidence="3" id="KW-1185">Reference proteome</keyword>
<evidence type="ECO:0000313" key="3">
    <source>
        <dbReference type="Proteomes" id="UP001589834"/>
    </source>
</evidence>
<dbReference type="Pfam" id="PF21221">
    <property type="entry name" value="B_lactamase-like_C"/>
    <property type="match status" value="1"/>
</dbReference>
<dbReference type="InterPro" id="IPR048933">
    <property type="entry name" value="B_lactamase-like_C"/>
</dbReference>
<keyword evidence="2" id="KW-0378">Hydrolase</keyword>
<dbReference type="SMART" id="SM00849">
    <property type="entry name" value="Lactamase_B"/>
    <property type="match status" value="1"/>
</dbReference>
<dbReference type="GO" id="GO:0016787">
    <property type="term" value="F:hydrolase activity"/>
    <property type="evidence" value="ECO:0007669"/>
    <property type="project" value="UniProtKB-KW"/>
</dbReference>
<gene>
    <name evidence="2" type="ORF">ACFFGG_15865</name>
</gene>
<dbReference type="Gene3D" id="1.10.10.10">
    <property type="entry name" value="Winged helix-like DNA-binding domain superfamily/Winged helix DNA-binding domain"/>
    <property type="match status" value="1"/>
</dbReference>
<evidence type="ECO:0000259" key="1">
    <source>
        <dbReference type="SMART" id="SM00849"/>
    </source>
</evidence>
<dbReference type="InterPro" id="IPR036866">
    <property type="entry name" value="RibonucZ/Hydroxyglut_hydro"/>
</dbReference>
<reference evidence="2 3" key="1">
    <citation type="submission" date="2024-09" db="EMBL/GenBank/DDBJ databases">
        <authorList>
            <person name="Sun Q."/>
            <person name="Mori K."/>
        </authorList>
    </citation>
    <scope>NUCLEOTIDE SEQUENCE [LARGE SCALE GENOMIC DNA]</scope>
    <source>
        <strain evidence="2 3">NCAIM B.02336</strain>
    </source>
</reference>
<protein>
    <submittedName>
        <fullName evidence="2">MBL fold metallo-hydrolase</fullName>
        <ecNumber evidence="2">3.-.-.-</ecNumber>
    </submittedName>
</protein>